<evidence type="ECO:0000313" key="2">
    <source>
        <dbReference type="EMBL" id="EGY32449.1"/>
    </source>
</evidence>
<dbReference type="InterPro" id="IPR050900">
    <property type="entry name" value="Transposase_IS3/IS150/IS904"/>
</dbReference>
<dbReference type="PATRIC" id="fig|907488.3.peg.2090"/>
<dbReference type="PANTHER" id="PTHR46889:SF5">
    <property type="entry name" value="INTEGRASE PROTEIN"/>
    <property type="match status" value="1"/>
</dbReference>
<dbReference type="Gene3D" id="3.30.420.10">
    <property type="entry name" value="Ribonuclease H-like superfamily/Ribonuclease H"/>
    <property type="match status" value="1"/>
</dbReference>
<feature type="domain" description="Integrase catalytic" evidence="1">
    <location>
        <begin position="86"/>
        <end position="264"/>
    </location>
</feature>
<dbReference type="Proteomes" id="UP000005508">
    <property type="component" value="Unassembled WGS sequence"/>
</dbReference>
<proteinExistence type="predicted"/>
<organism evidence="2 3">
    <name type="scientific">Aggregatibacter actinomycetemcomitans serotype e str. SC1083</name>
    <dbReference type="NCBI Taxonomy" id="907488"/>
    <lineage>
        <taxon>Bacteria</taxon>
        <taxon>Pseudomonadati</taxon>
        <taxon>Pseudomonadota</taxon>
        <taxon>Gammaproteobacteria</taxon>
        <taxon>Pasteurellales</taxon>
        <taxon>Pasteurellaceae</taxon>
        <taxon>Aggregatibacter</taxon>
    </lineage>
</organism>
<dbReference type="GO" id="GO:0015074">
    <property type="term" value="P:DNA integration"/>
    <property type="evidence" value="ECO:0007669"/>
    <property type="project" value="InterPro"/>
</dbReference>
<gene>
    <name evidence="2" type="ORF">SC1083_2143</name>
</gene>
<dbReference type="PROSITE" id="PS50994">
    <property type="entry name" value="INTEGRASE"/>
    <property type="match status" value="1"/>
</dbReference>
<dbReference type="InterPro" id="IPR001584">
    <property type="entry name" value="Integrase_cat-core"/>
</dbReference>
<dbReference type="InterPro" id="IPR048020">
    <property type="entry name" value="Transpos_IS3"/>
</dbReference>
<comment type="caution">
    <text evidence="2">The sequence shown here is derived from an EMBL/GenBank/DDBJ whole genome shotgun (WGS) entry which is preliminary data.</text>
</comment>
<dbReference type="GO" id="GO:0003676">
    <property type="term" value="F:nucleic acid binding"/>
    <property type="evidence" value="ECO:0007669"/>
    <property type="project" value="InterPro"/>
</dbReference>
<dbReference type="AlphaFoldDB" id="G4ABA8"/>
<dbReference type="InterPro" id="IPR012337">
    <property type="entry name" value="RNaseH-like_sf"/>
</dbReference>
<evidence type="ECO:0000313" key="3">
    <source>
        <dbReference type="Proteomes" id="UP000005508"/>
    </source>
</evidence>
<dbReference type="Pfam" id="PF13276">
    <property type="entry name" value="HTH_21"/>
    <property type="match status" value="1"/>
</dbReference>
<dbReference type="PANTHER" id="PTHR46889">
    <property type="entry name" value="TRANSPOSASE INSF FOR INSERTION SEQUENCE IS3B-RELATED"/>
    <property type="match status" value="1"/>
</dbReference>
<accession>G4ABA8</accession>
<evidence type="ECO:0000259" key="1">
    <source>
        <dbReference type="PROSITE" id="PS50994"/>
    </source>
</evidence>
<dbReference type="Pfam" id="PF00665">
    <property type="entry name" value="rve"/>
    <property type="match status" value="1"/>
</dbReference>
<sequence>MLLKIIGLARSTFYYTTKAKEHGDMRRRILALYQQNEGRDGYRMIRIKLRKEGIFLSGKTVLTHMRALGIRSCVKVKRRKTAGKTSLIAPNLLQRNFSATKLKEKWVTDVTELRVGREKLYLSPMMDLANQEIIAFTTGRRPTFGLVSSMLKKTLVQLKETDLPIIHTDQGCLYGLARWRKMLIRDDGSPYAVQSMSRRGNCYGNAVIESFFSTLKSECFYSRQFKDIDELERAIHDYIRYYNEERIKPKLNNLSPMQYRAQYLT</sequence>
<dbReference type="InterPro" id="IPR025948">
    <property type="entry name" value="HTH-like_dom"/>
</dbReference>
<reference evidence="2 3" key="1">
    <citation type="submission" date="2010-10" db="EMBL/GenBank/DDBJ databases">
        <authorList>
            <person name="Chen C."/>
            <person name="Kittichotirat W."/>
            <person name="Asikainen S."/>
            <person name="Bumgarner R."/>
        </authorList>
    </citation>
    <scope>NUCLEOTIDE SEQUENCE [LARGE SCALE GENOMIC DNA]</scope>
    <source>
        <strain evidence="2 3">SC1083</strain>
    </source>
</reference>
<dbReference type="SUPFAM" id="SSF53098">
    <property type="entry name" value="Ribonuclease H-like"/>
    <property type="match status" value="1"/>
</dbReference>
<dbReference type="EMBL" id="AEJM01000048">
    <property type="protein sequence ID" value="EGY32449.1"/>
    <property type="molecule type" value="Genomic_DNA"/>
</dbReference>
<dbReference type="InterPro" id="IPR036397">
    <property type="entry name" value="RNaseH_sf"/>
</dbReference>
<name>G4ABA8_AGGAC</name>
<protein>
    <submittedName>
        <fullName evidence="2">Integrase catalytic subunit</fullName>
    </submittedName>
</protein>
<dbReference type="NCBIfam" id="NF033516">
    <property type="entry name" value="transpos_IS3"/>
    <property type="match status" value="1"/>
</dbReference>
<dbReference type="Pfam" id="PF13333">
    <property type="entry name" value="rve_2"/>
    <property type="match status" value="1"/>
</dbReference>